<protein>
    <submittedName>
        <fullName evidence="3">GDSL-type esterase/lipase family protein</fullName>
    </submittedName>
</protein>
<feature type="domain" description="SGNH hydrolase-type esterase" evidence="2">
    <location>
        <begin position="233"/>
        <end position="440"/>
    </location>
</feature>
<dbReference type="PANTHER" id="PTHR43784">
    <property type="entry name" value="GDSL-LIKE LIPASE/ACYLHYDROLASE, PUTATIVE (AFU_ORTHOLOGUE AFUA_2G00820)-RELATED"/>
    <property type="match status" value="1"/>
</dbReference>
<comment type="caution">
    <text evidence="3">The sequence shown here is derived from an EMBL/GenBank/DDBJ whole genome shotgun (WGS) entry which is preliminary data.</text>
</comment>
<feature type="region of interest" description="Disordered" evidence="1">
    <location>
        <begin position="1"/>
        <end position="23"/>
    </location>
</feature>
<evidence type="ECO:0000313" key="4">
    <source>
        <dbReference type="Proteomes" id="UP001201873"/>
    </source>
</evidence>
<evidence type="ECO:0000256" key="1">
    <source>
        <dbReference type="SAM" id="MobiDB-lite"/>
    </source>
</evidence>
<dbReference type="PANTHER" id="PTHR43784:SF2">
    <property type="entry name" value="GDSL-LIKE LIPASE_ACYLHYDROLASE, PUTATIVE (AFU_ORTHOLOGUE AFUA_2G00820)-RELATED"/>
    <property type="match status" value="1"/>
</dbReference>
<dbReference type="Pfam" id="PF13472">
    <property type="entry name" value="Lipase_GDSL_2"/>
    <property type="match status" value="1"/>
</dbReference>
<reference evidence="3 4" key="1">
    <citation type="submission" date="2022-04" db="EMBL/GenBank/DDBJ databases">
        <title>Genome diversity in the genus Frankia.</title>
        <authorList>
            <person name="Carlos-Shanley C."/>
            <person name="Hahn D."/>
        </authorList>
    </citation>
    <scope>NUCLEOTIDE SEQUENCE [LARGE SCALE GENOMIC DNA]</scope>
    <source>
        <strain evidence="3 4">Ag45/Mut15</strain>
    </source>
</reference>
<dbReference type="InterPro" id="IPR053140">
    <property type="entry name" value="GDSL_Rv0518-like"/>
</dbReference>
<dbReference type="Proteomes" id="UP001201873">
    <property type="component" value="Unassembled WGS sequence"/>
</dbReference>
<keyword evidence="4" id="KW-1185">Reference proteome</keyword>
<proteinExistence type="predicted"/>
<organism evidence="3 4">
    <name type="scientific">Frankia umida</name>
    <dbReference type="NCBI Taxonomy" id="573489"/>
    <lineage>
        <taxon>Bacteria</taxon>
        <taxon>Bacillati</taxon>
        <taxon>Actinomycetota</taxon>
        <taxon>Actinomycetes</taxon>
        <taxon>Frankiales</taxon>
        <taxon>Frankiaceae</taxon>
        <taxon>Frankia</taxon>
    </lineage>
</organism>
<dbReference type="SUPFAM" id="SSF52266">
    <property type="entry name" value="SGNH hydrolase"/>
    <property type="match status" value="1"/>
</dbReference>
<dbReference type="RefSeq" id="WP_248823807.1">
    <property type="nucleotide sequence ID" value="NZ_JALKFT010000004.1"/>
</dbReference>
<gene>
    <name evidence="3" type="ORF">MXD59_06200</name>
</gene>
<sequence length="457" mass="47201">MTDSGRLADSGRQDATSGPAAADRGAGWVASWSTSIAGPFGPLAPPGAAVAAYMPQPDLSFALTRPVTDGARDQTIRMIVKPDVWGAVARVRLSNAFGPNAVTFGAASVALREYQANLVEGTSVALTFEGRPEVTIPPGERRFSDPVALPFVDRITPRWLAGRELAVSLAVRGASGPISAHSDGLVTGYLSPPGSGDQTGAPDDHAYPYTINSVLFVEAVDMWLPDATLVVCAFGDSLTDGTFSTHGGYDRWSNAMSRRLHAALGDRVSVVNQGIGGNAVAAAMIGQPATVRVHRDVLGLSGLDVVVWLEGINDLGIGRGTPGPVLAGYRQVVDVLHDAGVRVVGATIPPALAPGGTPPADSPLRSVGAELAAHIGGHQVDRYRRELNEFILTSGVFDATADLAAAVTDPATGTLPAPFVPSSAGSAGDYLHPNRAAYQVMGRVAADAVLTLAATRR</sequence>
<accession>A0ABT0JV01</accession>
<evidence type="ECO:0000259" key="2">
    <source>
        <dbReference type="Pfam" id="PF13472"/>
    </source>
</evidence>
<evidence type="ECO:0000313" key="3">
    <source>
        <dbReference type="EMBL" id="MCK9875375.1"/>
    </source>
</evidence>
<dbReference type="InterPro" id="IPR036514">
    <property type="entry name" value="SGNH_hydro_sf"/>
</dbReference>
<name>A0ABT0JV01_9ACTN</name>
<dbReference type="Gene3D" id="3.40.50.1110">
    <property type="entry name" value="SGNH hydrolase"/>
    <property type="match status" value="1"/>
</dbReference>
<dbReference type="EMBL" id="JALKFT010000004">
    <property type="protein sequence ID" value="MCK9875375.1"/>
    <property type="molecule type" value="Genomic_DNA"/>
</dbReference>
<dbReference type="InterPro" id="IPR013830">
    <property type="entry name" value="SGNH_hydro"/>
</dbReference>